<evidence type="ECO:0000256" key="2">
    <source>
        <dbReference type="ARBA" id="ARBA00022618"/>
    </source>
</evidence>
<organism evidence="9 10">
    <name type="scientific">Uliginosibacterium sediminicola</name>
    <dbReference type="NCBI Taxonomy" id="2024550"/>
    <lineage>
        <taxon>Bacteria</taxon>
        <taxon>Pseudomonadati</taxon>
        <taxon>Pseudomonadota</taxon>
        <taxon>Betaproteobacteria</taxon>
        <taxon>Rhodocyclales</taxon>
        <taxon>Zoogloeaceae</taxon>
        <taxon>Uliginosibacterium</taxon>
    </lineage>
</organism>
<feature type="topological domain" description="Periplasmic" evidence="7">
    <location>
        <begin position="22"/>
        <end position="107"/>
    </location>
</feature>
<evidence type="ECO:0000256" key="7">
    <source>
        <dbReference type="HAMAP-Rule" id="MF_00599"/>
    </source>
</evidence>
<evidence type="ECO:0000256" key="8">
    <source>
        <dbReference type="SAM" id="MobiDB-lite"/>
    </source>
</evidence>
<keyword evidence="7" id="KW-0175">Coiled coil</keyword>
<feature type="region of interest" description="Disordered" evidence="8">
    <location>
        <begin position="86"/>
        <end position="107"/>
    </location>
</feature>
<protein>
    <recommendedName>
        <fullName evidence="7">Cell division protein FtsB</fullName>
    </recommendedName>
</protein>
<keyword evidence="3 7" id="KW-0812">Transmembrane</keyword>
<accession>A0ABU9Z3X5</accession>
<comment type="caution">
    <text evidence="9">The sequence shown here is derived from an EMBL/GenBank/DDBJ whole genome shotgun (WGS) entry which is preliminary data.</text>
</comment>
<comment type="subcellular location">
    <subcellularLocation>
        <location evidence="7">Cell inner membrane</location>
        <topology evidence="7">Single-pass type II membrane protein</topology>
    </subcellularLocation>
    <text evidence="7">Localizes to the division septum.</text>
</comment>
<feature type="coiled-coil region" evidence="7">
    <location>
        <begin position="29"/>
        <end position="70"/>
    </location>
</feature>
<gene>
    <name evidence="7 9" type="primary">ftsB</name>
    <name evidence="9" type="ORF">ABDB84_19520</name>
</gene>
<dbReference type="GO" id="GO:0051301">
    <property type="term" value="P:cell division"/>
    <property type="evidence" value="ECO:0007669"/>
    <property type="project" value="UniProtKB-KW"/>
</dbReference>
<comment type="function">
    <text evidence="7">Essential cell division protein. May link together the upstream cell division proteins, which are predominantly cytoplasmic, with the downstream cell division proteins, which are predominantly periplasmic.</text>
</comment>
<dbReference type="NCBIfam" id="NF002058">
    <property type="entry name" value="PRK00888.1"/>
    <property type="match status" value="1"/>
</dbReference>
<name>A0ABU9Z3X5_9RHOO</name>
<evidence type="ECO:0000256" key="4">
    <source>
        <dbReference type="ARBA" id="ARBA00022989"/>
    </source>
</evidence>
<keyword evidence="1 7" id="KW-1003">Cell membrane</keyword>
<keyword evidence="6 7" id="KW-0131">Cell cycle</keyword>
<sequence>MRWPIIILTALLLLLQYPLWFGKGGWWHVQDEKAQLDSLREANQKLEQRNANAAAEVKDLKAGFDAIEERARFELGFIKPGEVFVQTADSPPINPPAPPSKKKYTPP</sequence>
<dbReference type="RefSeq" id="WP_345921461.1">
    <property type="nucleotide sequence ID" value="NZ_JBDIVE010000018.1"/>
</dbReference>
<evidence type="ECO:0000256" key="5">
    <source>
        <dbReference type="ARBA" id="ARBA00023136"/>
    </source>
</evidence>
<dbReference type="InterPro" id="IPR007060">
    <property type="entry name" value="FtsL/DivIC"/>
</dbReference>
<comment type="similarity">
    <text evidence="7">Belongs to the FtsB family.</text>
</comment>
<keyword evidence="5 7" id="KW-0472">Membrane</keyword>
<dbReference type="InterPro" id="IPR023081">
    <property type="entry name" value="Cell_div_FtsB"/>
</dbReference>
<evidence type="ECO:0000256" key="3">
    <source>
        <dbReference type="ARBA" id="ARBA00022692"/>
    </source>
</evidence>
<evidence type="ECO:0000256" key="1">
    <source>
        <dbReference type="ARBA" id="ARBA00022475"/>
    </source>
</evidence>
<comment type="subunit">
    <text evidence="7">Part of a complex composed of FtsB, FtsL and FtsQ.</text>
</comment>
<keyword evidence="10" id="KW-1185">Reference proteome</keyword>
<reference evidence="9 10" key="1">
    <citation type="journal article" date="2018" name="Int. J. Syst. Evol. Microbiol.">
        <title>Uliginosibacterium sediminicola sp. nov., isolated from freshwater sediment.</title>
        <authorList>
            <person name="Hwang W.M."/>
            <person name="Kim S.M."/>
            <person name="Kang K."/>
            <person name="Ahn T.Y."/>
        </authorList>
    </citation>
    <scope>NUCLEOTIDE SEQUENCE [LARGE SCALE GENOMIC DNA]</scope>
    <source>
        <strain evidence="9 10">M1-21</strain>
    </source>
</reference>
<dbReference type="Pfam" id="PF04977">
    <property type="entry name" value="DivIC"/>
    <property type="match status" value="1"/>
</dbReference>
<dbReference type="PANTHER" id="PTHR37485">
    <property type="entry name" value="CELL DIVISION PROTEIN FTSB"/>
    <property type="match status" value="1"/>
</dbReference>
<keyword evidence="2 7" id="KW-0132">Cell division</keyword>
<evidence type="ECO:0000256" key="6">
    <source>
        <dbReference type="ARBA" id="ARBA00023306"/>
    </source>
</evidence>
<dbReference type="EMBL" id="JBDIVE010000018">
    <property type="protein sequence ID" value="MEN3070682.1"/>
    <property type="molecule type" value="Genomic_DNA"/>
</dbReference>
<dbReference type="PANTHER" id="PTHR37485:SF1">
    <property type="entry name" value="CELL DIVISION PROTEIN FTSB"/>
    <property type="match status" value="1"/>
</dbReference>
<keyword evidence="4 7" id="KW-1133">Transmembrane helix</keyword>
<evidence type="ECO:0000313" key="10">
    <source>
        <dbReference type="Proteomes" id="UP001410394"/>
    </source>
</evidence>
<proteinExistence type="inferred from homology"/>
<evidence type="ECO:0000313" key="9">
    <source>
        <dbReference type="EMBL" id="MEN3070682.1"/>
    </source>
</evidence>
<dbReference type="HAMAP" id="MF_00599">
    <property type="entry name" value="FtsB"/>
    <property type="match status" value="1"/>
</dbReference>
<keyword evidence="7" id="KW-0997">Cell inner membrane</keyword>
<feature type="topological domain" description="Cytoplasmic" evidence="7">
    <location>
        <begin position="1"/>
        <end position="3"/>
    </location>
</feature>
<dbReference type="Proteomes" id="UP001410394">
    <property type="component" value="Unassembled WGS sequence"/>
</dbReference>